<organism evidence="2 3">
    <name type="scientific">Celeribacter halophilus</name>
    <dbReference type="NCBI Taxonomy" id="576117"/>
    <lineage>
        <taxon>Bacteria</taxon>
        <taxon>Pseudomonadati</taxon>
        <taxon>Pseudomonadota</taxon>
        <taxon>Alphaproteobacteria</taxon>
        <taxon>Rhodobacterales</taxon>
        <taxon>Roseobacteraceae</taxon>
        <taxon>Celeribacter</taxon>
    </lineage>
</organism>
<evidence type="ECO:0000313" key="2">
    <source>
        <dbReference type="EMBL" id="SFI99114.1"/>
    </source>
</evidence>
<sequence length="68" mass="7583">MKRLNPLFASDRKAAALLDLKPSEFRGLVEEGVLPRPTKIGGYERWDVEQLQAIARGEAARGMEGVSW</sequence>
<evidence type="ECO:0000313" key="3">
    <source>
        <dbReference type="Proteomes" id="UP000183299"/>
    </source>
</evidence>
<dbReference type="Proteomes" id="UP001169823">
    <property type="component" value="Unassembled WGS sequence"/>
</dbReference>
<dbReference type="RefSeq" id="WP_066602999.1">
    <property type="nucleotide sequence ID" value="NZ_FORY01000001.1"/>
</dbReference>
<keyword evidence="3" id="KW-1185">Reference proteome</keyword>
<dbReference type="OrthoDB" id="7874220at2"/>
<protein>
    <recommendedName>
        <fullName evidence="4">Transcriptional regulator, AlpA family</fullName>
    </recommendedName>
</protein>
<name>A0A1I3MPS2_9RHOB</name>
<dbReference type="EMBL" id="JAUOPJ010000003">
    <property type="protein sequence ID" value="MDO6456295.1"/>
    <property type="molecule type" value="Genomic_DNA"/>
</dbReference>
<gene>
    <name evidence="1" type="ORF">Q4494_04330</name>
    <name evidence="2" type="ORF">SAMN04488138_101100</name>
</gene>
<proteinExistence type="predicted"/>
<dbReference type="AlphaFoldDB" id="A0A1I3MPS2"/>
<evidence type="ECO:0008006" key="4">
    <source>
        <dbReference type="Google" id="ProtNLM"/>
    </source>
</evidence>
<dbReference type="STRING" id="576117.SAMN04488138_101100"/>
<evidence type="ECO:0000313" key="1">
    <source>
        <dbReference type="EMBL" id="MDO6456295.1"/>
    </source>
</evidence>
<dbReference type="EMBL" id="FORY01000001">
    <property type="protein sequence ID" value="SFI99114.1"/>
    <property type="molecule type" value="Genomic_DNA"/>
</dbReference>
<dbReference type="Proteomes" id="UP000183299">
    <property type="component" value="Unassembled WGS sequence"/>
</dbReference>
<reference evidence="1" key="2">
    <citation type="submission" date="2023-07" db="EMBL/GenBank/DDBJ databases">
        <title>Genome content predicts the carbon catabolic preferences of heterotrophic bacteria.</title>
        <authorList>
            <person name="Gralka M."/>
        </authorList>
    </citation>
    <scope>NUCLEOTIDE SEQUENCE</scope>
    <source>
        <strain evidence="1">I2M02</strain>
    </source>
</reference>
<accession>A0A1I3MPS2</accession>
<reference evidence="2 3" key="1">
    <citation type="submission" date="2016-10" db="EMBL/GenBank/DDBJ databases">
        <authorList>
            <person name="de Groot N.N."/>
        </authorList>
    </citation>
    <scope>NUCLEOTIDE SEQUENCE [LARGE SCALE GENOMIC DNA]</scope>
    <source>
        <strain evidence="2 3">CGMCC 1.8891</strain>
    </source>
</reference>
<dbReference type="GeneID" id="98663575"/>